<dbReference type="AlphaFoldDB" id="A0A448WXC8"/>
<evidence type="ECO:0000256" key="4">
    <source>
        <dbReference type="ARBA" id="ARBA00023069"/>
    </source>
</evidence>
<dbReference type="OrthoDB" id="2186662at2759"/>
<dbReference type="Gene3D" id="1.25.40.470">
    <property type="match status" value="1"/>
</dbReference>
<dbReference type="InterPro" id="IPR056421">
    <property type="entry name" value="TPR_GEMI5"/>
</dbReference>
<keyword evidence="4" id="KW-0969">Cilium</keyword>
<gene>
    <name evidence="7" type="ORF">PXEA_LOCUS16025</name>
</gene>
<dbReference type="GO" id="GO:0042073">
    <property type="term" value="P:intraciliary transport"/>
    <property type="evidence" value="ECO:0007669"/>
    <property type="project" value="TreeGrafter"/>
</dbReference>
<comment type="caution">
    <text evidence="7">The sequence shown here is derived from an EMBL/GenBank/DDBJ whole genome shotgun (WGS) entry which is preliminary data.</text>
</comment>
<dbReference type="GO" id="GO:0030992">
    <property type="term" value="C:intraciliary transport particle B"/>
    <property type="evidence" value="ECO:0007669"/>
    <property type="project" value="TreeGrafter"/>
</dbReference>
<dbReference type="Pfam" id="PF23774">
    <property type="entry name" value="TPR_GEMI5"/>
    <property type="match status" value="1"/>
</dbReference>
<evidence type="ECO:0000313" key="7">
    <source>
        <dbReference type="EMBL" id="VEL22585.1"/>
    </source>
</evidence>
<evidence type="ECO:0000259" key="6">
    <source>
        <dbReference type="Pfam" id="PF23774"/>
    </source>
</evidence>
<evidence type="ECO:0000256" key="1">
    <source>
        <dbReference type="ARBA" id="ARBA00004138"/>
    </source>
</evidence>
<dbReference type="Proteomes" id="UP000784294">
    <property type="component" value="Unassembled WGS sequence"/>
</dbReference>
<comment type="subcellular location">
    <subcellularLocation>
        <location evidence="1">Cell projection</location>
        <location evidence="1">Cilium</location>
    </subcellularLocation>
</comment>
<dbReference type="EMBL" id="CAAALY010057289">
    <property type="protein sequence ID" value="VEL22585.1"/>
    <property type="molecule type" value="Genomic_DNA"/>
</dbReference>
<evidence type="ECO:0000313" key="8">
    <source>
        <dbReference type="Proteomes" id="UP000784294"/>
    </source>
</evidence>
<name>A0A448WXC8_9PLAT</name>
<keyword evidence="5" id="KW-0966">Cell projection</keyword>
<sequence>MYLTQAEELERAGRLKEAERLYLMVHETDRAINMYKSVRQYREMLRLVRIYNPSMLDQTLLSLAQELDSEGNLKQAEQYYTEVGFAI</sequence>
<feature type="domain" description="Gem-associated protein 5 TPR" evidence="6">
    <location>
        <begin position="6"/>
        <end position="83"/>
    </location>
</feature>
<dbReference type="PANTHER" id="PTHR15722">
    <property type="entry name" value="IFT140/172-RELATED"/>
    <property type="match status" value="1"/>
</dbReference>
<organism evidence="7 8">
    <name type="scientific">Protopolystoma xenopodis</name>
    <dbReference type="NCBI Taxonomy" id="117903"/>
    <lineage>
        <taxon>Eukaryota</taxon>
        <taxon>Metazoa</taxon>
        <taxon>Spiralia</taxon>
        <taxon>Lophotrochozoa</taxon>
        <taxon>Platyhelminthes</taxon>
        <taxon>Monogenea</taxon>
        <taxon>Polyopisthocotylea</taxon>
        <taxon>Polystomatidea</taxon>
        <taxon>Polystomatidae</taxon>
        <taxon>Protopolystoma</taxon>
    </lineage>
</organism>
<evidence type="ECO:0000256" key="5">
    <source>
        <dbReference type="ARBA" id="ARBA00023273"/>
    </source>
</evidence>
<keyword evidence="3" id="KW-0677">Repeat</keyword>
<dbReference type="PANTHER" id="PTHR15722:SF2">
    <property type="entry name" value="INTRAFLAGELLAR TRANSPORT PROTEIN 172 HOMOLOG"/>
    <property type="match status" value="1"/>
</dbReference>
<keyword evidence="2" id="KW-0853">WD repeat</keyword>
<proteinExistence type="predicted"/>
<accession>A0A448WXC8</accession>
<protein>
    <recommendedName>
        <fullName evidence="6">Gem-associated protein 5 TPR domain-containing protein</fullName>
    </recommendedName>
</protein>
<evidence type="ECO:0000256" key="3">
    <source>
        <dbReference type="ARBA" id="ARBA00022737"/>
    </source>
</evidence>
<reference evidence="7" key="1">
    <citation type="submission" date="2018-11" db="EMBL/GenBank/DDBJ databases">
        <authorList>
            <consortium name="Pathogen Informatics"/>
        </authorList>
    </citation>
    <scope>NUCLEOTIDE SEQUENCE</scope>
</reference>
<dbReference type="GO" id="GO:0036064">
    <property type="term" value="C:ciliary basal body"/>
    <property type="evidence" value="ECO:0007669"/>
    <property type="project" value="TreeGrafter"/>
</dbReference>
<evidence type="ECO:0000256" key="2">
    <source>
        <dbReference type="ARBA" id="ARBA00022574"/>
    </source>
</evidence>
<dbReference type="GO" id="GO:0005930">
    <property type="term" value="C:axoneme"/>
    <property type="evidence" value="ECO:0007669"/>
    <property type="project" value="TreeGrafter"/>
</dbReference>
<keyword evidence="8" id="KW-1185">Reference proteome</keyword>